<feature type="chain" id="PRO_5047141704" evidence="1">
    <location>
        <begin position="19"/>
        <end position="462"/>
    </location>
</feature>
<name>A0ABU7CKK5_9TELE</name>
<organism evidence="2 3">
    <name type="scientific">Ataeniobius toweri</name>
    <dbReference type="NCBI Taxonomy" id="208326"/>
    <lineage>
        <taxon>Eukaryota</taxon>
        <taxon>Metazoa</taxon>
        <taxon>Chordata</taxon>
        <taxon>Craniata</taxon>
        <taxon>Vertebrata</taxon>
        <taxon>Euteleostomi</taxon>
        <taxon>Actinopterygii</taxon>
        <taxon>Neopterygii</taxon>
        <taxon>Teleostei</taxon>
        <taxon>Neoteleostei</taxon>
        <taxon>Acanthomorphata</taxon>
        <taxon>Ovalentaria</taxon>
        <taxon>Atherinomorphae</taxon>
        <taxon>Cyprinodontiformes</taxon>
        <taxon>Goodeidae</taxon>
        <taxon>Ataeniobius</taxon>
    </lineage>
</organism>
<protein>
    <submittedName>
        <fullName evidence="2">Uncharacterized protein</fullName>
    </submittedName>
</protein>
<keyword evidence="3" id="KW-1185">Reference proteome</keyword>
<accession>A0ABU7CKK5</accession>
<evidence type="ECO:0000313" key="2">
    <source>
        <dbReference type="EMBL" id="MED6262074.1"/>
    </source>
</evidence>
<evidence type="ECO:0000256" key="1">
    <source>
        <dbReference type="SAM" id="SignalP"/>
    </source>
</evidence>
<dbReference type="Proteomes" id="UP001345963">
    <property type="component" value="Unassembled WGS sequence"/>
</dbReference>
<evidence type="ECO:0000313" key="3">
    <source>
        <dbReference type="Proteomes" id="UP001345963"/>
    </source>
</evidence>
<proteinExistence type="predicted"/>
<reference evidence="2 3" key="1">
    <citation type="submission" date="2021-07" db="EMBL/GenBank/DDBJ databases">
        <authorList>
            <person name="Palmer J.M."/>
        </authorList>
    </citation>
    <scope>NUCLEOTIDE SEQUENCE [LARGE SCALE GENOMIC DNA]</scope>
    <source>
        <strain evidence="2 3">AT_MEX2019</strain>
        <tissue evidence="2">Muscle</tissue>
    </source>
</reference>
<dbReference type="EMBL" id="JAHUTI010091462">
    <property type="protein sequence ID" value="MED6262074.1"/>
    <property type="molecule type" value="Genomic_DNA"/>
</dbReference>
<keyword evidence="1" id="KW-0732">Signal</keyword>
<feature type="signal peptide" evidence="1">
    <location>
        <begin position="1"/>
        <end position="18"/>
    </location>
</feature>
<comment type="caution">
    <text evidence="2">The sequence shown here is derived from an EMBL/GenBank/DDBJ whole genome shotgun (WGS) entry which is preliminary data.</text>
</comment>
<sequence length="462" mass="49552">MLTSVLLLLLLAISSSHAAFYGVLHTYSSKDLQGGGYPTVVRHIYTFTTCEEVDQLACGSNCSDPGVIYNKIEEISGEWCQKERIFIWVNQAYQRSQSRSLAGNWTYNLNGIVASLITTQDEVRVRSDTNKPNTSPQTTIISVVIVPSNCPRNISLLAFDPDGDEVRCRFAENTLSECTDCTQPPVLSLSSPCTLSFSSTNSSSEGPYAVQLIMEDLAEQTISVTQPDGGQAVISAGAIISKIPVQFVFRVDPAAPSCTEGLYLPRFLPPTPENRARISATINQTLEISIRAEATQSVITNLVFSGPYTVIRSTSGSGNFTLSFSSSVYNSDLRCIVVTVSNYSVPAESTAIVLTTPTPIQTPATHSPATAIMAPTTAVTQPPTSSAATTTIALTDSTTPDPRPHYVIALDAIISTTLTLEDNKDTIMQLLKEELIQQGLTSTISLRLLSSSLMAATTTAAP</sequence>
<gene>
    <name evidence="2" type="ORF">ATANTOWER_014110</name>
</gene>